<organism evidence="2 3">
    <name type="scientific">Oscillatoria acuminata PCC 6304</name>
    <dbReference type="NCBI Taxonomy" id="56110"/>
    <lineage>
        <taxon>Bacteria</taxon>
        <taxon>Bacillati</taxon>
        <taxon>Cyanobacteriota</taxon>
        <taxon>Cyanophyceae</taxon>
        <taxon>Oscillatoriophycideae</taxon>
        <taxon>Oscillatoriales</taxon>
        <taxon>Oscillatoriaceae</taxon>
        <taxon>Oscillatoria</taxon>
    </lineage>
</organism>
<keyword evidence="3" id="KW-1185">Reference proteome</keyword>
<dbReference type="EMBL" id="CP003607">
    <property type="protein sequence ID" value="AFY85254.1"/>
    <property type="molecule type" value="Genomic_DNA"/>
</dbReference>
<gene>
    <name evidence="2" type="ORF">Oscil6304_5783</name>
</gene>
<dbReference type="KEGG" id="oac:Oscil6304_5783"/>
<name>K9TTB9_9CYAN</name>
<evidence type="ECO:0000313" key="3">
    <source>
        <dbReference type="Proteomes" id="UP000010367"/>
    </source>
</evidence>
<evidence type="ECO:0000256" key="1">
    <source>
        <dbReference type="SAM" id="MobiDB-lite"/>
    </source>
</evidence>
<sequence length="59" mass="6291">MGGLGLTRVGWLRLNAPPVPSPWQGEGTGGGVMLWVRFSGSNSQTKPRQETGKKLLEIG</sequence>
<dbReference type="HOGENOM" id="CLU_2956117_0_0_3"/>
<feature type="compositionally biased region" description="Basic and acidic residues" evidence="1">
    <location>
        <begin position="47"/>
        <end position="59"/>
    </location>
</feature>
<dbReference type="InParanoid" id="K9TTB9"/>
<dbReference type="Proteomes" id="UP000010367">
    <property type="component" value="Chromosome"/>
</dbReference>
<protein>
    <submittedName>
        <fullName evidence="2">Uncharacterized protein</fullName>
    </submittedName>
</protein>
<evidence type="ECO:0000313" key="2">
    <source>
        <dbReference type="EMBL" id="AFY85254.1"/>
    </source>
</evidence>
<accession>K9TTB9</accession>
<reference evidence="2 3" key="1">
    <citation type="submission" date="2012-06" db="EMBL/GenBank/DDBJ databases">
        <title>Finished chromosome of genome of Oscillatoria acuminata PCC 6304.</title>
        <authorList>
            <consortium name="US DOE Joint Genome Institute"/>
            <person name="Gugger M."/>
            <person name="Coursin T."/>
            <person name="Rippka R."/>
            <person name="Tandeau De Marsac N."/>
            <person name="Huntemann M."/>
            <person name="Wei C.-L."/>
            <person name="Han J."/>
            <person name="Detter J.C."/>
            <person name="Han C."/>
            <person name="Tapia R."/>
            <person name="Davenport K."/>
            <person name="Daligault H."/>
            <person name="Erkkila T."/>
            <person name="Gu W."/>
            <person name="Munk A.C.C."/>
            <person name="Teshima H."/>
            <person name="Xu Y."/>
            <person name="Chain P."/>
            <person name="Chen A."/>
            <person name="Krypides N."/>
            <person name="Mavromatis K."/>
            <person name="Markowitz V."/>
            <person name="Szeto E."/>
            <person name="Ivanova N."/>
            <person name="Mikhailova N."/>
            <person name="Ovchinnikova G."/>
            <person name="Pagani I."/>
            <person name="Pati A."/>
            <person name="Goodwin L."/>
            <person name="Peters L."/>
            <person name="Pitluck S."/>
            <person name="Woyke T."/>
            <person name="Kerfeld C."/>
        </authorList>
    </citation>
    <scope>NUCLEOTIDE SEQUENCE [LARGE SCALE GENOMIC DNA]</scope>
    <source>
        <strain evidence="2 3">PCC 6304</strain>
    </source>
</reference>
<dbReference type="AlphaFoldDB" id="K9TTB9"/>
<feature type="region of interest" description="Disordered" evidence="1">
    <location>
        <begin position="39"/>
        <end position="59"/>
    </location>
</feature>
<proteinExistence type="predicted"/>